<feature type="transmembrane region" description="Helical" evidence="8">
    <location>
        <begin position="350"/>
        <end position="371"/>
    </location>
</feature>
<evidence type="ECO:0000256" key="4">
    <source>
        <dbReference type="ARBA" id="ARBA00022970"/>
    </source>
</evidence>
<dbReference type="Gene3D" id="1.20.1740.10">
    <property type="entry name" value="Amino acid/polyamine transporter I"/>
    <property type="match status" value="1"/>
</dbReference>
<dbReference type="PANTHER" id="PTHR43341">
    <property type="entry name" value="AMINO ACID PERMEASE"/>
    <property type="match status" value="1"/>
</dbReference>
<dbReference type="AlphaFoldDB" id="A0A2P6NF58"/>
<evidence type="ECO:0000259" key="9">
    <source>
        <dbReference type="Pfam" id="PF00324"/>
    </source>
</evidence>
<keyword evidence="6 8" id="KW-0472">Membrane</keyword>
<dbReference type="InterPro" id="IPR004841">
    <property type="entry name" value="AA-permease/SLC12A_dom"/>
</dbReference>
<feature type="transmembrane region" description="Helical" evidence="8">
    <location>
        <begin position="179"/>
        <end position="198"/>
    </location>
</feature>
<dbReference type="InParanoid" id="A0A2P6NF58"/>
<name>A0A2P6NF58_9EUKA</name>
<feature type="transmembrane region" description="Helical" evidence="8">
    <location>
        <begin position="71"/>
        <end position="95"/>
    </location>
</feature>
<evidence type="ECO:0000256" key="1">
    <source>
        <dbReference type="ARBA" id="ARBA00004141"/>
    </source>
</evidence>
<dbReference type="Proteomes" id="UP000241769">
    <property type="component" value="Unassembled WGS sequence"/>
</dbReference>
<evidence type="ECO:0000256" key="6">
    <source>
        <dbReference type="ARBA" id="ARBA00023136"/>
    </source>
</evidence>
<feature type="transmembrane region" description="Helical" evidence="8">
    <location>
        <begin position="392"/>
        <end position="413"/>
    </location>
</feature>
<feature type="transmembrane region" description="Helical" evidence="8">
    <location>
        <begin position="210"/>
        <end position="228"/>
    </location>
</feature>
<dbReference type="InterPro" id="IPR004840">
    <property type="entry name" value="Amino_acid_permease_CS"/>
</dbReference>
<feature type="domain" description="Amino acid permease/ SLC12A" evidence="9">
    <location>
        <begin position="70"/>
        <end position="517"/>
    </location>
</feature>
<comment type="caution">
    <text evidence="10">The sequence shown here is derived from an EMBL/GenBank/DDBJ whole genome shotgun (WGS) entry which is preliminary data.</text>
</comment>
<sequence>MVKRDSQGSSSTEDGLDRGSQSNRYSRVIDDKSETSDVAPLISNPFVDAPQNDAAASDLGRTKRLLGARHMMIIALGGAIGTGIFLFAGASIAIAGPGTTLLSYATVGLFVYSVIMQLGEMASFLPTSGAFASFGSRYVSQGFGFALGIGYYFQWAFSIPSELTAAAVILQFWAPHIDVWVWALIIIIPMFLIQFINVRVWGEVEYWSSLGKILLILVFILIGILYDAGAMGSSHPGPGLSNFTNGAAFIGGFGGFIRTFVNAFYSFGGAELVALAAGECEKPHRTVPIAIKATFFRIFIFFILSIFVMGLCINYKDPILNLYTGDAAASPITIIFQRAGFGPATHVVNAVLVTAILSATNSCFFATSRMMMTLAREEKLPRVFGWVNGRGVPVPALFVTLLISSLTFLTSIWGEGVVFQWFLNLTGMSALVTWTSIAIISVRFRRGLKLQGYPLSDLPYKQPLYPLLPILTLISGAAMFVGNAYVSIAINGGWKNFVATFSGLGLFTCLWCGWELTSHLRFKYGRADVYRGGFVDLQCADYTTDAVWDKAQGERILEEDRMEVEREKRSMPRWKWYMKSIY</sequence>
<feature type="transmembrane region" description="Helical" evidence="8">
    <location>
        <begin position="295"/>
        <end position="316"/>
    </location>
</feature>
<evidence type="ECO:0000313" key="11">
    <source>
        <dbReference type="Proteomes" id="UP000241769"/>
    </source>
</evidence>
<dbReference type="InterPro" id="IPR050524">
    <property type="entry name" value="APC_YAT"/>
</dbReference>
<comment type="subcellular location">
    <subcellularLocation>
        <location evidence="1">Membrane</location>
        <topology evidence="1">Multi-pass membrane protein</topology>
    </subcellularLocation>
</comment>
<evidence type="ECO:0000256" key="3">
    <source>
        <dbReference type="ARBA" id="ARBA00022692"/>
    </source>
</evidence>
<organism evidence="10 11">
    <name type="scientific">Planoprotostelium fungivorum</name>
    <dbReference type="NCBI Taxonomy" id="1890364"/>
    <lineage>
        <taxon>Eukaryota</taxon>
        <taxon>Amoebozoa</taxon>
        <taxon>Evosea</taxon>
        <taxon>Variosea</taxon>
        <taxon>Cavosteliida</taxon>
        <taxon>Cavosteliaceae</taxon>
        <taxon>Planoprotostelium</taxon>
    </lineage>
</organism>
<feature type="transmembrane region" description="Helical" evidence="8">
    <location>
        <begin position="419"/>
        <end position="442"/>
    </location>
</feature>
<keyword evidence="3 8" id="KW-0812">Transmembrane</keyword>
<dbReference type="OrthoDB" id="3900342at2759"/>
<keyword evidence="2" id="KW-0813">Transport</keyword>
<evidence type="ECO:0000256" key="8">
    <source>
        <dbReference type="SAM" id="Phobius"/>
    </source>
</evidence>
<keyword evidence="5 8" id="KW-1133">Transmembrane helix</keyword>
<evidence type="ECO:0000256" key="2">
    <source>
        <dbReference type="ARBA" id="ARBA00022448"/>
    </source>
</evidence>
<dbReference type="PROSITE" id="PS00218">
    <property type="entry name" value="AMINO_ACID_PERMEASE_1"/>
    <property type="match status" value="1"/>
</dbReference>
<dbReference type="FunFam" id="1.20.1740.10:FF:000001">
    <property type="entry name" value="Amino acid permease"/>
    <property type="match status" value="1"/>
</dbReference>
<feature type="compositionally biased region" description="Polar residues" evidence="7">
    <location>
        <begin position="7"/>
        <end position="25"/>
    </location>
</feature>
<dbReference type="GO" id="GO:0016020">
    <property type="term" value="C:membrane"/>
    <property type="evidence" value="ECO:0007669"/>
    <property type="project" value="UniProtKB-SubCell"/>
</dbReference>
<evidence type="ECO:0000313" key="10">
    <source>
        <dbReference type="EMBL" id="PRP82596.1"/>
    </source>
</evidence>
<reference evidence="10 11" key="1">
    <citation type="journal article" date="2018" name="Genome Biol. Evol.">
        <title>Multiple Roots of Fruiting Body Formation in Amoebozoa.</title>
        <authorList>
            <person name="Hillmann F."/>
            <person name="Forbes G."/>
            <person name="Novohradska S."/>
            <person name="Ferling I."/>
            <person name="Riege K."/>
            <person name="Groth M."/>
            <person name="Westermann M."/>
            <person name="Marz M."/>
            <person name="Spaller T."/>
            <person name="Winckler T."/>
            <person name="Schaap P."/>
            <person name="Glockner G."/>
        </authorList>
    </citation>
    <scope>NUCLEOTIDE SEQUENCE [LARGE SCALE GENOMIC DNA]</scope>
    <source>
        <strain evidence="10 11">Jena</strain>
    </source>
</reference>
<dbReference type="Pfam" id="PF00324">
    <property type="entry name" value="AA_permease"/>
    <property type="match status" value="1"/>
</dbReference>
<feature type="transmembrane region" description="Helical" evidence="8">
    <location>
        <begin position="248"/>
        <end position="274"/>
    </location>
</feature>
<evidence type="ECO:0000256" key="5">
    <source>
        <dbReference type="ARBA" id="ARBA00022989"/>
    </source>
</evidence>
<protein>
    <recommendedName>
        <fullName evidence="9">Amino acid permease/ SLC12A domain-containing protein</fullName>
    </recommendedName>
</protein>
<feature type="transmembrane region" description="Helical" evidence="8">
    <location>
        <begin position="497"/>
        <end position="516"/>
    </location>
</feature>
<feature type="transmembrane region" description="Helical" evidence="8">
    <location>
        <begin position="463"/>
        <end position="485"/>
    </location>
</feature>
<evidence type="ECO:0000256" key="7">
    <source>
        <dbReference type="SAM" id="MobiDB-lite"/>
    </source>
</evidence>
<feature type="region of interest" description="Disordered" evidence="7">
    <location>
        <begin position="1"/>
        <end position="32"/>
    </location>
</feature>
<dbReference type="PANTHER" id="PTHR43341:SF3">
    <property type="entry name" value="AMINO-ACID PERMEASE PB1C11.02-RELATED"/>
    <property type="match status" value="1"/>
</dbReference>
<feature type="transmembrane region" description="Helical" evidence="8">
    <location>
        <begin position="138"/>
        <end position="159"/>
    </location>
</feature>
<dbReference type="EMBL" id="MDYQ01000100">
    <property type="protein sequence ID" value="PRP82596.1"/>
    <property type="molecule type" value="Genomic_DNA"/>
</dbReference>
<keyword evidence="4" id="KW-0029">Amino-acid transport</keyword>
<dbReference type="STRING" id="1890364.A0A2P6NF58"/>
<dbReference type="GO" id="GO:0015171">
    <property type="term" value="F:amino acid transmembrane transporter activity"/>
    <property type="evidence" value="ECO:0007669"/>
    <property type="project" value="TreeGrafter"/>
</dbReference>
<accession>A0A2P6NF58</accession>
<proteinExistence type="predicted"/>
<keyword evidence="11" id="KW-1185">Reference proteome</keyword>
<gene>
    <name evidence="10" type="ORF">PROFUN_04901</name>
</gene>